<proteinExistence type="inferred from homology"/>
<reference evidence="12" key="2">
    <citation type="submission" date="2020-07" db="EMBL/GenBank/DDBJ databases">
        <authorList>
            <person name="Lood C."/>
            <person name="Girard L."/>
        </authorList>
    </citation>
    <scope>NUCLEOTIDE SEQUENCE</scope>
    <source>
        <strain evidence="12">SWRI12</strain>
    </source>
</reference>
<dbReference type="PANTHER" id="PTHR34597">
    <property type="entry name" value="SLR1661 PROTEIN"/>
    <property type="match status" value="1"/>
</dbReference>
<dbReference type="PANTHER" id="PTHR34597:SF3">
    <property type="entry name" value="OUTER MEMBRANE TRANSPORTER CDIB"/>
    <property type="match status" value="1"/>
</dbReference>
<comment type="subcellular location">
    <subcellularLocation>
        <location evidence="1">Cell outer membrane</location>
    </subcellularLocation>
</comment>
<dbReference type="FunFam" id="2.40.160.50:FF:000009">
    <property type="entry name" value="Putative hemolysin activator protein"/>
    <property type="match status" value="1"/>
</dbReference>
<organism evidence="12">
    <name type="scientific">Pseudomonas zanjanensis</name>
    <dbReference type="NCBI Taxonomy" id="2745496"/>
    <lineage>
        <taxon>Bacteria</taxon>
        <taxon>Pseudomonadati</taxon>
        <taxon>Pseudomonadota</taxon>
        <taxon>Gammaproteobacteria</taxon>
        <taxon>Pseudomonadales</taxon>
        <taxon>Pseudomonadaceae</taxon>
        <taxon>Pseudomonas</taxon>
    </lineage>
</organism>
<dbReference type="Gene3D" id="3.10.20.310">
    <property type="entry name" value="membrane protein fhac"/>
    <property type="match status" value="1"/>
</dbReference>
<evidence type="ECO:0000256" key="2">
    <source>
        <dbReference type="ARBA" id="ARBA00009055"/>
    </source>
</evidence>
<dbReference type="AlphaFoldDB" id="A0A923FEY2"/>
<evidence type="ECO:0000313" key="13">
    <source>
        <dbReference type="EMBL" id="MBV4497561.1"/>
    </source>
</evidence>
<evidence type="ECO:0000256" key="8">
    <source>
        <dbReference type="SAM" id="MobiDB-lite"/>
    </source>
</evidence>
<feature type="domain" description="Polypeptide-transport-associated ShlB-type" evidence="10">
    <location>
        <begin position="59"/>
        <end position="138"/>
    </location>
</feature>
<dbReference type="GO" id="GO:0008320">
    <property type="term" value="F:protein transmembrane transporter activity"/>
    <property type="evidence" value="ECO:0007669"/>
    <property type="project" value="TreeGrafter"/>
</dbReference>
<comment type="caution">
    <text evidence="12">The sequence shown here is derived from an EMBL/GenBank/DDBJ whole genome shotgun (WGS) entry which is preliminary data.</text>
</comment>
<dbReference type="Pfam" id="PF08479">
    <property type="entry name" value="POTRA_2"/>
    <property type="match status" value="1"/>
</dbReference>
<evidence type="ECO:0000256" key="4">
    <source>
        <dbReference type="ARBA" id="ARBA00022692"/>
    </source>
</evidence>
<evidence type="ECO:0000313" key="14">
    <source>
        <dbReference type="Proteomes" id="UP000636518"/>
    </source>
</evidence>
<sequence length="553" mass="60825">MTGAWSAAQAAGPEEELLRQQERERVLREQLESRPDVRLQATPVDEGVERLPAKESPCFAINDIRLIGEASEQFQWALRAANPKDDPAIGRCLGGGGINLTMKRMQNAIIEAGYVTTRVLAEAQDLNSGVLVLTLVPGRIREIRFEEGTSSRANAWNAMPASPGDLLNLRDIEQALENFKRVPTAEADIKIAPARAADAKPGESDVVIAWSQRFPARVSLSVDNSGSKTTGKYQGNVSLSLDNLLSLNDLFYASVNHDLGGGESGHRGSDGSTLHYSLPFGYWQLGFTSSEYNYEQSVAGANQTYQYRGESRNNEVRLSRLLYRDAVRKTTAWGSLWTRSSENFIDDTEVGNQKRRMAGWQLGLDHREFIGASILDLGVAYRRGTGAHDALRAPEEDFDAGTSRSQIITADAQLQVPFQVGDQRLRYIGGWRAQWNRTPLVPQDRFSIGGRYSVRGFDGENILSADRGWTLRNEIGLSLGQTGQELYTGIDYGEVSGQASEFLIGQRLAGAVVGIRGGYKSLSYDWSVGTPLKKPDGFETANVTSAFTVIWSF</sequence>
<dbReference type="Proteomes" id="UP000636518">
    <property type="component" value="Unassembled WGS sequence"/>
</dbReference>
<evidence type="ECO:0000256" key="5">
    <source>
        <dbReference type="ARBA" id="ARBA00023065"/>
    </source>
</evidence>
<keyword evidence="5" id="KW-0406">Ion transport</keyword>
<dbReference type="Pfam" id="PF17287">
    <property type="entry name" value="POTRA_3"/>
    <property type="match status" value="1"/>
</dbReference>
<evidence type="ECO:0000256" key="6">
    <source>
        <dbReference type="ARBA" id="ARBA00023136"/>
    </source>
</evidence>
<dbReference type="GO" id="GO:0046819">
    <property type="term" value="P:protein secretion by the type V secretion system"/>
    <property type="evidence" value="ECO:0007669"/>
    <property type="project" value="TreeGrafter"/>
</dbReference>
<accession>A0A923FEY2</accession>
<protein>
    <submittedName>
        <fullName evidence="12">ShlB/FhaC/HecB family hemolysin secretion/activation protein</fullName>
    </submittedName>
</protein>
<dbReference type="Pfam" id="PF03865">
    <property type="entry name" value="ShlB"/>
    <property type="match status" value="1"/>
</dbReference>
<evidence type="ECO:0000256" key="1">
    <source>
        <dbReference type="ARBA" id="ARBA00004442"/>
    </source>
</evidence>
<dbReference type="InterPro" id="IPR013686">
    <property type="entry name" value="Polypept-transport_assoc_ShlB"/>
</dbReference>
<evidence type="ECO:0000259" key="9">
    <source>
        <dbReference type="Pfam" id="PF03865"/>
    </source>
</evidence>
<dbReference type="EMBL" id="JABWRB010000018">
    <property type="protein sequence ID" value="MBC3391071.1"/>
    <property type="molecule type" value="Genomic_DNA"/>
</dbReference>
<dbReference type="InterPro" id="IPR027282">
    <property type="entry name" value="TPS"/>
</dbReference>
<keyword evidence="3" id="KW-1134">Transmembrane beta strand</keyword>
<dbReference type="InterPro" id="IPR005565">
    <property type="entry name" value="Hemolysn_activator_HlyB_C"/>
</dbReference>
<reference evidence="12 14" key="1">
    <citation type="journal article" date="2020" name="Microorganisms">
        <title>Reliable Identification of Environmental Pseudomonas Isolates Using the rpoD Gene.</title>
        <authorList>
            <consortium name="The Broad Institute Genome Sequencing Platform"/>
            <person name="Girard L."/>
            <person name="Lood C."/>
            <person name="Rokni-Zadeh H."/>
            <person name="van Noort V."/>
            <person name="Lavigne R."/>
            <person name="De Mot R."/>
        </authorList>
    </citation>
    <scope>NUCLEOTIDE SEQUENCE</scope>
    <source>
        <strain evidence="12 14">SWRI12</strain>
    </source>
</reference>
<reference evidence="13" key="3">
    <citation type="submission" date="2021-06" db="EMBL/GenBank/DDBJ databases">
        <title>Updating the genus Pseudomonas: Description of 43 new species and partition of the Pseudomonas putida group.</title>
        <authorList>
            <person name="Girard L."/>
            <person name="Lood C."/>
            <person name="Vandamme P."/>
            <person name="Rokni-Zadeh H."/>
            <person name="Van Noort V."/>
            <person name="Hofte M."/>
            <person name="Lavigne R."/>
            <person name="De Mot R."/>
        </authorList>
    </citation>
    <scope>NUCLEOTIDE SEQUENCE</scope>
    <source>
        <strain evidence="13">SWRI12</strain>
    </source>
</reference>
<dbReference type="InterPro" id="IPR051544">
    <property type="entry name" value="TPS_OM_transporter"/>
</dbReference>
<dbReference type="InterPro" id="IPR035251">
    <property type="entry name" value="ShlB_POTRA"/>
</dbReference>
<gene>
    <name evidence="13" type="ORF">HU715_019650</name>
    <name evidence="12" type="ORF">HU715_15510</name>
</gene>
<comment type="similarity">
    <text evidence="2">Belongs to the TPS (TC 1.B.20) family.</text>
</comment>
<evidence type="ECO:0000259" key="11">
    <source>
        <dbReference type="Pfam" id="PF17287"/>
    </source>
</evidence>
<evidence type="ECO:0000256" key="3">
    <source>
        <dbReference type="ARBA" id="ARBA00022452"/>
    </source>
</evidence>
<name>A0A923FEY2_9PSED</name>
<evidence type="ECO:0000313" key="12">
    <source>
        <dbReference type="EMBL" id="MBC3391071.1"/>
    </source>
</evidence>
<dbReference type="Gene3D" id="2.40.160.50">
    <property type="entry name" value="membrane protein fhac: a member of the omp85/tpsb transporter family"/>
    <property type="match status" value="1"/>
</dbReference>
<dbReference type="EMBL" id="JABWRB020000002">
    <property type="protein sequence ID" value="MBV4497561.1"/>
    <property type="molecule type" value="Genomic_DNA"/>
</dbReference>
<keyword evidence="7" id="KW-0998">Cell outer membrane</keyword>
<dbReference type="GO" id="GO:0006811">
    <property type="term" value="P:monoatomic ion transport"/>
    <property type="evidence" value="ECO:0007669"/>
    <property type="project" value="UniProtKB-KW"/>
</dbReference>
<evidence type="ECO:0000256" key="7">
    <source>
        <dbReference type="ARBA" id="ARBA00023237"/>
    </source>
</evidence>
<feature type="domain" description="ShlB POTRA" evidence="11">
    <location>
        <begin position="139"/>
        <end position="193"/>
    </location>
</feature>
<keyword evidence="5" id="KW-0813">Transport</keyword>
<feature type="domain" description="Haemolysin activator HlyB C-terminal" evidence="9">
    <location>
        <begin position="202"/>
        <end position="517"/>
    </location>
</feature>
<evidence type="ECO:0000259" key="10">
    <source>
        <dbReference type="Pfam" id="PF08479"/>
    </source>
</evidence>
<keyword evidence="4" id="KW-0812">Transmembrane</keyword>
<dbReference type="GO" id="GO:0009279">
    <property type="term" value="C:cell outer membrane"/>
    <property type="evidence" value="ECO:0007669"/>
    <property type="project" value="UniProtKB-SubCell"/>
</dbReference>
<dbReference type="RefSeq" id="WP_186707060.1">
    <property type="nucleotide sequence ID" value="NZ_JABWRB020000002.1"/>
</dbReference>
<dbReference type="GO" id="GO:0098046">
    <property type="term" value="C:type V protein secretion system complex"/>
    <property type="evidence" value="ECO:0007669"/>
    <property type="project" value="TreeGrafter"/>
</dbReference>
<dbReference type="PIRSF" id="PIRSF029745">
    <property type="entry name" value="FhaC"/>
    <property type="match status" value="1"/>
</dbReference>
<keyword evidence="6" id="KW-0472">Membrane</keyword>
<keyword evidence="14" id="KW-1185">Reference proteome</keyword>
<feature type="region of interest" description="Disordered" evidence="8">
    <location>
        <begin position="1"/>
        <end position="20"/>
    </location>
</feature>